<dbReference type="Proteomes" id="UP001249851">
    <property type="component" value="Unassembled WGS sequence"/>
</dbReference>
<name>A0AAD9PUL5_ACRCE</name>
<proteinExistence type="predicted"/>
<keyword evidence="2" id="KW-1185">Reference proteome</keyword>
<organism evidence="1 2">
    <name type="scientific">Acropora cervicornis</name>
    <name type="common">Staghorn coral</name>
    <dbReference type="NCBI Taxonomy" id="6130"/>
    <lineage>
        <taxon>Eukaryota</taxon>
        <taxon>Metazoa</taxon>
        <taxon>Cnidaria</taxon>
        <taxon>Anthozoa</taxon>
        <taxon>Hexacorallia</taxon>
        <taxon>Scleractinia</taxon>
        <taxon>Astrocoeniina</taxon>
        <taxon>Acroporidae</taxon>
        <taxon>Acropora</taxon>
    </lineage>
</organism>
<reference evidence="1" key="2">
    <citation type="journal article" date="2023" name="Science">
        <title>Genomic signatures of disease resistance in endangered staghorn corals.</title>
        <authorList>
            <person name="Vollmer S.V."/>
            <person name="Selwyn J.D."/>
            <person name="Despard B.A."/>
            <person name="Roesel C.L."/>
        </authorList>
    </citation>
    <scope>NUCLEOTIDE SEQUENCE</scope>
    <source>
        <strain evidence="1">K2</strain>
    </source>
</reference>
<evidence type="ECO:0000313" key="2">
    <source>
        <dbReference type="Proteomes" id="UP001249851"/>
    </source>
</evidence>
<comment type="caution">
    <text evidence="1">The sequence shown here is derived from an EMBL/GenBank/DDBJ whole genome shotgun (WGS) entry which is preliminary data.</text>
</comment>
<reference evidence="1" key="1">
    <citation type="journal article" date="2023" name="G3 (Bethesda)">
        <title>Whole genome assembly and annotation of the endangered Caribbean coral Acropora cervicornis.</title>
        <authorList>
            <person name="Selwyn J.D."/>
            <person name="Vollmer S.V."/>
        </authorList>
    </citation>
    <scope>NUCLEOTIDE SEQUENCE</scope>
    <source>
        <strain evidence="1">K2</strain>
    </source>
</reference>
<dbReference type="EMBL" id="JARQWQ010000127">
    <property type="protein sequence ID" value="KAK2549360.1"/>
    <property type="molecule type" value="Genomic_DNA"/>
</dbReference>
<sequence length="237" mass="27258">MMHMKPTEFKGMERIPRLVPDADALPEYHYMTVKNIPLTDNIGKDHLPDDWQLRPNIRTLFVQKTLSIEDTDAIKEVSQKFIVEEKHVKSYLEHLSSLETMTNIRQKQREGSRQEKNARDVSDNKKEELVEYWKIASLTVAELDKYFDHHKLCKKGKKGDKIRRIMTHYYFKCGGATPKDYPVAGGDERVGSANSENETDSDDDLSFYLSDSEIDSSVLMTLYKTASNTTGIDSLCI</sequence>
<evidence type="ECO:0000313" key="1">
    <source>
        <dbReference type="EMBL" id="KAK2549360.1"/>
    </source>
</evidence>
<accession>A0AAD9PUL5</accession>
<evidence type="ECO:0008006" key="3">
    <source>
        <dbReference type="Google" id="ProtNLM"/>
    </source>
</evidence>
<dbReference type="AlphaFoldDB" id="A0AAD9PUL5"/>
<protein>
    <recommendedName>
        <fullName evidence="3">Transient receptor potential cation channel subfamily A member 1</fullName>
    </recommendedName>
</protein>
<gene>
    <name evidence="1" type="ORF">P5673_030185</name>
</gene>